<feature type="domain" description="HTH psq-type" evidence="1">
    <location>
        <begin position="9"/>
        <end position="39"/>
    </location>
</feature>
<name>A0A4S2B0V4_9BACE</name>
<evidence type="ECO:0000313" key="5">
    <source>
        <dbReference type="Proteomes" id="UP000491181"/>
    </source>
</evidence>
<dbReference type="EMBL" id="SRZA01000008">
    <property type="protein sequence ID" value="TGY07082.1"/>
    <property type="molecule type" value="Genomic_DNA"/>
</dbReference>
<evidence type="ECO:0000313" key="4">
    <source>
        <dbReference type="Proteomes" id="UP000305751"/>
    </source>
</evidence>
<sequence>MEEWRDKYANTEISMKDLGKIYGVCAQTVCNAVNHKTQFK</sequence>
<dbReference type="Proteomes" id="UP000491181">
    <property type="component" value="Unassembled WGS sequence"/>
</dbReference>
<dbReference type="AlphaFoldDB" id="A0A4S2B0V4"/>
<evidence type="ECO:0000313" key="2">
    <source>
        <dbReference type="EMBL" id="GFH84648.1"/>
    </source>
</evidence>
<dbReference type="Pfam" id="PF04218">
    <property type="entry name" value="CENP-B_N"/>
    <property type="match status" value="1"/>
</dbReference>
<proteinExistence type="predicted"/>
<dbReference type="GO" id="GO:0003677">
    <property type="term" value="F:DNA binding"/>
    <property type="evidence" value="ECO:0007669"/>
    <property type="project" value="InterPro"/>
</dbReference>
<dbReference type="RefSeq" id="WP_136013756.1">
    <property type="nucleotide sequence ID" value="NZ_CAJTJW010000007.1"/>
</dbReference>
<dbReference type="Proteomes" id="UP000305751">
    <property type="component" value="Unassembled WGS sequence"/>
</dbReference>
<protein>
    <recommendedName>
        <fullName evidence="1">HTH psq-type domain-containing protein</fullName>
    </recommendedName>
</protein>
<organism evidence="3 4">
    <name type="scientific">Bacteroides acidifaciens</name>
    <dbReference type="NCBI Taxonomy" id="85831"/>
    <lineage>
        <taxon>Bacteria</taxon>
        <taxon>Pseudomonadati</taxon>
        <taxon>Bacteroidota</taxon>
        <taxon>Bacteroidia</taxon>
        <taxon>Bacteroidales</taxon>
        <taxon>Bacteroidaceae</taxon>
        <taxon>Bacteroides</taxon>
    </lineage>
</organism>
<dbReference type="InterPro" id="IPR007889">
    <property type="entry name" value="HTH_Psq"/>
</dbReference>
<reference evidence="3 4" key="1">
    <citation type="submission" date="2019-04" db="EMBL/GenBank/DDBJ databases">
        <title>Microbes associate with the intestines of laboratory mice.</title>
        <authorList>
            <person name="Navarre W."/>
            <person name="Wong E."/>
            <person name="Huang K."/>
            <person name="Tropini C."/>
            <person name="Ng K."/>
            <person name="Yu B."/>
        </authorList>
    </citation>
    <scope>NUCLEOTIDE SEQUENCE [LARGE SCALE GENOMIC DNA]</scope>
    <source>
        <strain evidence="3 4">NM70_E10</strain>
    </source>
</reference>
<keyword evidence="4" id="KW-1185">Reference proteome</keyword>
<comment type="caution">
    <text evidence="3">The sequence shown here is derived from an EMBL/GenBank/DDBJ whole genome shotgun (WGS) entry which is preliminary data.</text>
</comment>
<evidence type="ECO:0000313" key="3">
    <source>
        <dbReference type="EMBL" id="TGY07082.1"/>
    </source>
</evidence>
<accession>A0A4S2B0V4</accession>
<reference evidence="2 5" key="2">
    <citation type="journal article" date="2020" name="Microbiome">
        <title>Single-cell genomics of uncultured bacteria reveals dietary fiber responders in the mouse gut microbiota.</title>
        <authorList>
            <person name="Chijiiwa R."/>
            <person name="Hosokawa M."/>
            <person name="Kogawa M."/>
            <person name="Nishikawa Y."/>
            <person name="Ide K."/>
            <person name="Sakanashi C."/>
            <person name="Takahashi K."/>
            <person name="Takeyama H."/>
        </authorList>
    </citation>
    <scope>NUCLEOTIDE SEQUENCE [LARGE SCALE GENOMIC DNA]</scope>
    <source>
        <strain evidence="2">IMSAGC_001</strain>
    </source>
</reference>
<gene>
    <name evidence="3" type="ORF">E5356_04955</name>
    <name evidence="2" type="ORF">IMSAGC001_00043</name>
</gene>
<dbReference type="EMBL" id="BLLS01000001">
    <property type="protein sequence ID" value="GFH84648.1"/>
    <property type="molecule type" value="Genomic_DNA"/>
</dbReference>
<evidence type="ECO:0000259" key="1">
    <source>
        <dbReference type="Pfam" id="PF04218"/>
    </source>
</evidence>